<sequence length="299" mass="33262">MKGCWLAGLVAVLAVFSPSVMAGWYGYLDIGPRYSEARSGDSDVFMDSRGSFLGFAVEQALTEQIDLLIQAEYEIDADADSDKDFGQNDTFVGLATPLGSLRAGNLETPLRHLADPVDRFPDTIADPSELWNGDIQATDSLYYQSPTWGGFRGEVALIRHDADNRHNGVSSALWFESETGGIALASEKHVTGDHVRRHRVTLFRSLGAFALGFTAERESQPDQPDTLARLFSLAHSSDKRIFKLQYGKSDLEQFEEYLLSVGIDFLHSNAFGSYLYLHRHEQEEGADFHHAELGLRFSF</sequence>
<protein>
    <recommendedName>
        <fullName evidence="11">Porin domain-containing protein</fullName>
    </recommendedName>
</protein>
<feature type="domain" description="Porin" evidence="11">
    <location>
        <begin position="10"/>
        <end position="167"/>
    </location>
</feature>
<evidence type="ECO:0000256" key="1">
    <source>
        <dbReference type="ARBA" id="ARBA00004571"/>
    </source>
</evidence>
<keyword evidence="6" id="KW-0732">Signal</keyword>
<evidence type="ECO:0000256" key="7">
    <source>
        <dbReference type="ARBA" id="ARBA00023065"/>
    </source>
</evidence>
<dbReference type="InterPro" id="IPR033900">
    <property type="entry name" value="Gram_neg_porin_domain"/>
</dbReference>
<evidence type="ECO:0000313" key="12">
    <source>
        <dbReference type="EMBL" id="MBB3046759.1"/>
    </source>
</evidence>
<proteinExistence type="predicted"/>
<evidence type="ECO:0000259" key="11">
    <source>
        <dbReference type="Pfam" id="PF13609"/>
    </source>
</evidence>
<evidence type="ECO:0000256" key="10">
    <source>
        <dbReference type="ARBA" id="ARBA00023237"/>
    </source>
</evidence>
<keyword evidence="5" id="KW-0812">Transmembrane</keyword>
<dbReference type="GO" id="GO:0015288">
    <property type="term" value="F:porin activity"/>
    <property type="evidence" value="ECO:0007669"/>
    <property type="project" value="UniProtKB-KW"/>
</dbReference>
<evidence type="ECO:0000256" key="5">
    <source>
        <dbReference type="ARBA" id="ARBA00022692"/>
    </source>
</evidence>
<comment type="subunit">
    <text evidence="2">Homotrimer.</text>
</comment>
<dbReference type="Proteomes" id="UP000537130">
    <property type="component" value="Unassembled WGS sequence"/>
</dbReference>
<dbReference type="Gene3D" id="2.40.160.10">
    <property type="entry name" value="Porin"/>
    <property type="match status" value="1"/>
</dbReference>
<evidence type="ECO:0000256" key="6">
    <source>
        <dbReference type="ARBA" id="ARBA00022729"/>
    </source>
</evidence>
<organism evidence="12 13">
    <name type="scientific">Litorivivens lipolytica</name>
    <dbReference type="NCBI Taxonomy" id="1524264"/>
    <lineage>
        <taxon>Bacteria</taxon>
        <taxon>Pseudomonadati</taxon>
        <taxon>Pseudomonadota</taxon>
        <taxon>Gammaproteobacteria</taxon>
        <taxon>Litorivivens</taxon>
    </lineage>
</organism>
<dbReference type="InterPro" id="IPR002299">
    <property type="entry name" value="Porin_Neis"/>
</dbReference>
<comment type="subcellular location">
    <subcellularLocation>
        <location evidence="1">Cell outer membrane</location>
        <topology evidence="1">Multi-pass membrane protein</topology>
    </subcellularLocation>
</comment>
<dbReference type="SUPFAM" id="SSF56935">
    <property type="entry name" value="Porins"/>
    <property type="match status" value="1"/>
</dbReference>
<dbReference type="EMBL" id="JACHWY010000001">
    <property type="protein sequence ID" value="MBB3046759.1"/>
    <property type="molecule type" value="Genomic_DNA"/>
</dbReference>
<evidence type="ECO:0000256" key="8">
    <source>
        <dbReference type="ARBA" id="ARBA00023114"/>
    </source>
</evidence>
<keyword evidence="4" id="KW-1134">Transmembrane beta strand</keyword>
<keyword evidence="9" id="KW-0472">Membrane</keyword>
<keyword evidence="7" id="KW-0406">Ion transport</keyword>
<evidence type="ECO:0000256" key="3">
    <source>
        <dbReference type="ARBA" id="ARBA00022448"/>
    </source>
</evidence>
<comment type="caution">
    <text evidence="12">The sequence shown here is derived from an EMBL/GenBank/DDBJ whole genome shotgun (WGS) entry which is preliminary data.</text>
</comment>
<dbReference type="RefSeq" id="WP_183409431.1">
    <property type="nucleotide sequence ID" value="NZ_JACHWY010000001.1"/>
</dbReference>
<keyword evidence="3" id="KW-0813">Transport</keyword>
<evidence type="ECO:0000256" key="4">
    <source>
        <dbReference type="ARBA" id="ARBA00022452"/>
    </source>
</evidence>
<dbReference type="GO" id="GO:0046930">
    <property type="term" value="C:pore complex"/>
    <property type="evidence" value="ECO:0007669"/>
    <property type="project" value="UniProtKB-KW"/>
</dbReference>
<dbReference type="InterPro" id="IPR023614">
    <property type="entry name" value="Porin_dom_sf"/>
</dbReference>
<name>A0A7W4Z4R4_9GAMM</name>
<dbReference type="PRINTS" id="PR00184">
    <property type="entry name" value="NEISSPPORIN"/>
</dbReference>
<reference evidence="12 13" key="1">
    <citation type="submission" date="2020-08" db="EMBL/GenBank/DDBJ databases">
        <title>Genomic Encyclopedia of Type Strains, Phase III (KMG-III): the genomes of soil and plant-associated and newly described type strains.</title>
        <authorList>
            <person name="Whitman W."/>
        </authorList>
    </citation>
    <scope>NUCLEOTIDE SEQUENCE [LARGE SCALE GENOMIC DNA]</scope>
    <source>
        <strain evidence="12 13">CECT 8654</strain>
    </source>
</reference>
<dbReference type="PANTHER" id="PTHR34501:SF9">
    <property type="entry name" value="MAJOR OUTER MEMBRANE PROTEIN P.IA"/>
    <property type="match status" value="1"/>
</dbReference>
<accession>A0A7W4Z4R4</accession>
<dbReference type="AlphaFoldDB" id="A0A7W4Z4R4"/>
<evidence type="ECO:0000313" key="13">
    <source>
        <dbReference type="Proteomes" id="UP000537130"/>
    </source>
</evidence>
<evidence type="ECO:0000256" key="2">
    <source>
        <dbReference type="ARBA" id="ARBA00011233"/>
    </source>
</evidence>
<dbReference type="GO" id="GO:0009279">
    <property type="term" value="C:cell outer membrane"/>
    <property type="evidence" value="ECO:0007669"/>
    <property type="project" value="UniProtKB-SubCell"/>
</dbReference>
<dbReference type="Pfam" id="PF13609">
    <property type="entry name" value="Porin_4"/>
    <property type="match status" value="1"/>
</dbReference>
<gene>
    <name evidence="12" type="ORF">FHR99_000995</name>
</gene>
<evidence type="ECO:0000256" key="9">
    <source>
        <dbReference type="ARBA" id="ARBA00023136"/>
    </source>
</evidence>
<keyword evidence="13" id="KW-1185">Reference proteome</keyword>
<dbReference type="PANTHER" id="PTHR34501">
    <property type="entry name" value="PROTEIN YDDL-RELATED"/>
    <property type="match status" value="1"/>
</dbReference>
<keyword evidence="8" id="KW-0626">Porin</keyword>
<dbReference type="GO" id="GO:0006811">
    <property type="term" value="P:monoatomic ion transport"/>
    <property type="evidence" value="ECO:0007669"/>
    <property type="project" value="UniProtKB-KW"/>
</dbReference>
<dbReference type="InterPro" id="IPR050298">
    <property type="entry name" value="Gram-neg_bact_OMP"/>
</dbReference>
<keyword evidence="10" id="KW-0998">Cell outer membrane</keyword>